<accession>X1Q7T3</accession>
<dbReference type="GO" id="GO:0051536">
    <property type="term" value="F:iron-sulfur cluster binding"/>
    <property type="evidence" value="ECO:0007669"/>
    <property type="project" value="InterPro"/>
</dbReference>
<evidence type="ECO:0000313" key="2">
    <source>
        <dbReference type="EMBL" id="GAI64537.1"/>
    </source>
</evidence>
<reference evidence="2" key="1">
    <citation type="journal article" date="2014" name="Front. Microbiol.">
        <title>High frequency of phylogenetically diverse reductive dehalogenase-homologous genes in deep subseafloor sedimentary metagenomes.</title>
        <authorList>
            <person name="Kawai M."/>
            <person name="Futagami T."/>
            <person name="Toyoda A."/>
            <person name="Takaki Y."/>
            <person name="Nishi S."/>
            <person name="Hori S."/>
            <person name="Arai W."/>
            <person name="Tsubouchi T."/>
            <person name="Morono Y."/>
            <person name="Uchiyama I."/>
            <person name="Ito T."/>
            <person name="Fujiyama A."/>
            <person name="Inagaki F."/>
            <person name="Takami H."/>
        </authorList>
    </citation>
    <scope>NUCLEOTIDE SEQUENCE</scope>
    <source>
        <strain evidence="2">Expedition CK06-06</strain>
    </source>
</reference>
<dbReference type="PANTHER" id="PTHR30038:SF0">
    <property type="entry name" value="TUNGSTEN-CONTAINING ALDEHYDE FERREDOXIN OXIDOREDUCTASE"/>
    <property type="match status" value="1"/>
</dbReference>
<dbReference type="Gene3D" id="3.60.9.10">
    <property type="entry name" value="Aldehyde ferredoxin oxidoreductase, N-terminal domain"/>
    <property type="match status" value="1"/>
</dbReference>
<dbReference type="GO" id="GO:0016625">
    <property type="term" value="F:oxidoreductase activity, acting on the aldehyde or oxo group of donors, iron-sulfur protein as acceptor"/>
    <property type="evidence" value="ECO:0007669"/>
    <property type="project" value="InterPro"/>
</dbReference>
<dbReference type="InterPro" id="IPR051919">
    <property type="entry name" value="W-dependent_AOR"/>
</dbReference>
<dbReference type="InterPro" id="IPR036503">
    <property type="entry name" value="Ald_Fedxn_OxRdtase_N_sf"/>
</dbReference>
<feature type="domain" description="Aldehyde ferredoxin oxidoreductase N-terminal" evidence="1">
    <location>
        <begin position="1"/>
        <end position="101"/>
    </location>
</feature>
<dbReference type="SMART" id="SM00790">
    <property type="entry name" value="AFOR_N"/>
    <property type="match status" value="1"/>
</dbReference>
<evidence type="ECO:0000259" key="1">
    <source>
        <dbReference type="SMART" id="SM00790"/>
    </source>
</evidence>
<dbReference type="PANTHER" id="PTHR30038">
    <property type="entry name" value="ALDEHYDE FERREDOXIN OXIDOREDUCTASE"/>
    <property type="match status" value="1"/>
</dbReference>
<comment type="caution">
    <text evidence="2">The sequence shown here is derived from an EMBL/GenBank/DDBJ whole genome shotgun (WGS) entry which is preliminary data.</text>
</comment>
<name>X1Q7T3_9ZZZZ</name>
<dbReference type="SUPFAM" id="SSF56228">
    <property type="entry name" value="Aldehyde ferredoxin oxidoreductase, N-terminal domain"/>
    <property type="match status" value="1"/>
</dbReference>
<dbReference type="EMBL" id="BARV01043586">
    <property type="protein sequence ID" value="GAI64537.1"/>
    <property type="molecule type" value="Genomic_DNA"/>
</dbReference>
<gene>
    <name evidence="2" type="ORF">S06H3_64994</name>
</gene>
<dbReference type="InterPro" id="IPR013983">
    <property type="entry name" value="Ald_Fedxn_OxRdtase_N"/>
</dbReference>
<feature type="non-terminal residue" evidence="2">
    <location>
        <position position="101"/>
    </location>
</feature>
<sequence length="101" mass="10897">MGVVLRVDLSSRKIVKEPLEEELHLKYYGGRGLNAKFLYDELKPGIDSLGPDNKIIFGAGPCTGTLVPSSQRFTVTTKSPITGFIGDSNCGSSFGARLKYA</sequence>
<dbReference type="Pfam" id="PF02730">
    <property type="entry name" value="AFOR_N"/>
    <property type="match status" value="1"/>
</dbReference>
<protein>
    <recommendedName>
        <fullName evidence="1">Aldehyde ferredoxin oxidoreductase N-terminal domain-containing protein</fullName>
    </recommendedName>
</protein>
<dbReference type="AlphaFoldDB" id="X1Q7T3"/>
<proteinExistence type="predicted"/>
<organism evidence="2">
    <name type="scientific">marine sediment metagenome</name>
    <dbReference type="NCBI Taxonomy" id="412755"/>
    <lineage>
        <taxon>unclassified sequences</taxon>
        <taxon>metagenomes</taxon>
        <taxon>ecological metagenomes</taxon>
    </lineage>
</organism>